<dbReference type="KEGG" id="dku:Desku_1977"/>
<gene>
    <name evidence="1" type="ordered locus">Desku_1977</name>
</gene>
<accession>A0AAU8PU29</accession>
<dbReference type="AlphaFoldDB" id="A0AAU8PU29"/>
<sequence length="427" mass="46984">MLSNRSGQALVLVLLMTTFIFMVGGAALALGTTTRRNAALDIFQKKAYYIAEAGVEKALARAKSDPGWVARLPLRSDFTNTSDELFLPENIPYDENGIIEQVRVIKTGEDAAGKEVYLKIKSVGRTQQSSRTLVVEATVIYPFPREVFKGFWVNRLEGLPQGHGVNFSIDTYITEEDLTLPKDSVFDGKIFCKGKVILDGARSHQVSIGGKIYALGGVELSYVTNLNNNSNLTIYVDSSSKVNLHEGVTVNYQVVVLPTQELLSKMPPSPPELLNPERLNWYRVNTDFTHLPADLKFKNGIYYIKGNVEFAGTYSGQALVVVEGGVTIGSGRDKYLKREREDDCLIILATGEVKTHNAHINPIEAFLYSGTGIRLQNGAGFTGGLISPQFDANGNTISVTQDESILRAYEQSLTWSTSEVKITKWVG</sequence>
<dbReference type="EMBL" id="CP002770">
    <property type="protein sequence ID" value="AEG15536.1"/>
    <property type="molecule type" value="Genomic_DNA"/>
</dbReference>
<evidence type="ECO:0000313" key="2">
    <source>
        <dbReference type="Proteomes" id="UP000009229"/>
    </source>
</evidence>
<dbReference type="Proteomes" id="UP000009229">
    <property type="component" value="Chromosome"/>
</dbReference>
<evidence type="ECO:0000313" key="1">
    <source>
        <dbReference type="EMBL" id="AEG15536.1"/>
    </source>
</evidence>
<reference evidence="2" key="1">
    <citation type="submission" date="2011-05" db="EMBL/GenBank/DDBJ databases">
        <title>Complete sequence of Desulfotomaculum kuznetsovii DSM 6115.</title>
        <authorList>
            <person name="Lucas S."/>
            <person name="Han J."/>
            <person name="Lapidus A."/>
            <person name="Cheng J.-F."/>
            <person name="Goodwin L."/>
            <person name="Pitluck S."/>
            <person name="Peters L."/>
            <person name="Mikhailova N."/>
            <person name="Lu M."/>
            <person name="Saunders E."/>
            <person name="Han C."/>
            <person name="Tapia R."/>
            <person name="Land M."/>
            <person name="Hauser L."/>
            <person name="Kyrpides N."/>
            <person name="Ivanova N."/>
            <person name="Pagani I."/>
            <person name="Nazina T."/>
            <person name="Ivanova A."/>
            <person name="Parshina S."/>
            <person name="Kuever J."/>
            <person name="Muyzer G."/>
            <person name="Plugge C."/>
            <person name="Stams A."/>
            <person name="Woyke T."/>
        </authorList>
    </citation>
    <scope>NUCLEOTIDE SEQUENCE [LARGE SCALE GENOMIC DNA]</scope>
    <source>
        <strain evidence="2">DSM 6115 / VKM B-1805 / 17</strain>
    </source>
</reference>
<organism evidence="1 2">
    <name type="scientific">Desulfofundulus kuznetsovii (strain DSM 6115 / VKM B-1805 / 17)</name>
    <name type="common">Desulfotomaculum kuznetsovii</name>
    <dbReference type="NCBI Taxonomy" id="760568"/>
    <lineage>
        <taxon>Bacteria</taxon>
        <taxon>Bacillati</taxon>
        <taxon>Bacillota</taxon>
        <taxon>Clostridia</taxon>
        <taxon>Eubacteriales</taxon>
        <taxon>Peptococcaceae</taxon>
        <taxon>Desulfofundulus</taxon>
    </lineage>
</organism>
<evidence type="ECO:0008006" key="3">
    <source>
        <dbReference type="Google" id="ProtNLM"/>
    </source>
</evidence>
<protein>
    <recommendedName>
        <fullName evidence="3">Type 4 fimbrial biogenesis protein PilX N-terminal domain-containing protein</fullName>
    </recommendedName>
</protein>
<proteinExistence type="predicted"/>
<keyword evidence="2" id="KW-1185">Reference proteome</keyword>
<name>A0AAU8PU29_DESK7</name>